<dbReference type="Pfam" id="PF02565">
    <property type="entry name" value="RecO_C"/>
    <property type="match status" value="1"/>
</dbReference>
<evidence type="ECO:0000256" key="5">
    <source>
        <dbReference type="ARBA" id="ARBA00023204"/>
    </source>
</evidence>
<dbReference type="InterPro" id="IPR037278">
    <property type="entry name" value="ARFGAP/RecO"/>
</dbReference>
<dbReference type="AlphaFoldDB" id="A1ZU34"/>
<evidence type="ECO:0000256" key="7">
    <source>
        <dbReference type="HAMAP-Rule" id="MF_00201"/>
    </source>
</evidence>
<dbReference type="NCBIfam" id="TIGR00613">
    <property type="entry name" value="reco"/>
    <property type="match status" value="1"/>
</dbReference>
<comment type="function">
    <text evidence="7">Involved in DNA repair and RecF pathway recombination.</text>
</comment>
<dbReference type="InterPro" id="IPR012340">
    <property type="entry name" value="NA-bd_OB-fold"/>
</dbReference>
<evidence type="ECO:0000259" key="8">
    <source>
        <dbReference type="Pfam" id="PF11967"/>
    </source>
</evidence>
<comment type="similarity">
    <text evidence="1 7">Belongs to the RecO family.</text>
</comment>
<dbReference type="Gene3D" id="1.20.1440.120">
    <property type="entry name" value="Recombination protein O, C-terminal domain"/>
    <property type="match status" value="1"/>
</dbReference>
<evidence type="ECO:0000256" key="3">
    <source>
        <dbReference type="ARBA" id="ARBA00022763"/>
    </source>
</evidence>
<dbReference type="GO" id="GO:0043590">
    <property type="term" value="C:bacterial nucleoid"/>
    <property type="evidence" value="ECO:0007669"/>
    <property type="project" value="TreeGrafter"/>
</dbReference>
<proteinExistence type="inferred from homology"/>
<protein>
    <recommendedName>
        <fullName evidence="2 7">DNA repair protein RecO</fullName>
    </recommendedName>
    <alternativeName>
        <fullName evidence="6 7">Recombination protein O</fullName>
    </alternativeName>
</protein>
<dbReference type="PANTHER" id="PTHR33991">
    <property type="entry name" value="DNA REPAIR PROTEIN RECO"/>
    <property type="match status" value="1"/>
</dbReference>
<comment type="caution">
    <text evidence="9">The sequence shown here is derived from an EMBL/GenBank/DDBJ whole genome shotgun (WGS) entry which is preliminary data.</text>
</comment>
<evidence type="ECO:0000256" key="6">
    <source>
        <dbReference type="ARBA" id="ARBA00033409"/>
    </source>
</evidence>
<evidence type="ECO:0000256" key="4">
    <source>
        <dbReference type="ARBA" id="ARBA00023172"/>
    </source>
</evidence>
<evidence type="ECO:0000256" key="2">
    <source>
        <dbReference type="ARBA" id="ARBA00021310"/>
    </source>
</evidence>
<dbReference type="InterPro" id="IPR022572">
    <property type="entry name" value="DNA_rep/recomb_RecO_N"/>
</dbReference>
<sequence length="233" mass="26929">MLKKTRGIVIHYTKYSETSIIAKIFTEEMGMKTYIINGVRSNKNGSKIALYQPLTLLDMVVYYKQNTSNIQRISEARCHVPFHNIPFDFQKSTIALFIAEVLSKALREEEENHLLFDFLLNALVWFDDTQKDFRAFHLQFLAKMPRFLGFDPQSADVMIAEVNNQRPVSFPSTKSTQIKQVINQLLSSNFEETIAIESATRSYVIDLLLEYYHLHIGGFGTLKSLTVLREMMD</sequence>
<evidence type="ECO:0000313" key="10">
    <source>
        <dbReference type="Proteomes" id="UP000004095"/>
    </source>
</evidence>
<dbReference type="Pfam" id="PF11967">
    <property type="entry name" value="RecO_N"/>
    <property type="match status" value="1"/>
</dbReference>
<dbReference type="InterPro" id="IPR042242">
    <property type="entry name" value="RecO_C"/>
</dbReference>
<evidence type="ECO:0000313" key="9">
    <source>
        <dbReference type="EMBL" id="EAY26147.1"/>
    </source>
</evidence>
<dbReference type="SUPFAM" id="SSF57863">
    <property type="entry name" value="ArfGap/RecO-like zinc finger"/>
    <property type="match status" value="1"/>
</dbReference>
<dbReference type="GO" id="GO:0006310">
    <property type="term" value="P:DNA recombination"/>
    <property type="evidence" value="ECO:0007669"/>
    <property type="project" value="UniProtKB-UniRule"/>
</dbReference>
<dbReference type="HAMAP" id="MF_00201">
    <property type="entry name" value="RecO"/>
    <property type="match status" value="1"/>
</dbReference>
<accession>A1ZU34</accession>
<evidence type="ECO:0000256" key="1">
    <source>
        <dbReference type="ARBA" id="ARBA00007452"/>
    </source>
</evidence>
<dbReference type="EMBL" id="AAWS01000038">
    <property type="protein sequence ID" value="EAY26147.1"/>
    <property type="molecule type" value="Genomic_DNA"/>
</dbReference>
<dbReference type="Gene3D" id="2.40.50.140">
    <property type="entry name" value="Nucleic acid-binding proteins"/>
    <property type="match status" value="1"/>
</dbReference>
<dbReference type="Proteomes" id="UP000004095">
    <property type="component" value="Unassembled WGS sequence"/>
</dbReference>
<dbReference type="PANTHER" id="PTHR33991:SF1">
    <property type="entry name" value="DNA REPAIR PROTEIN RECO"/>
    <property type="match status" value="1"/>
</dbReference>
<dbReference type="OrthoDB" id="9789152at2"/>
<keyword evidence="3 7" id="KW-0227">DNA damage</keyword>
<keyword evidence="4 7" id="KW-0233">DNA recombination</keyword>
<name>A1ZU34_MICM2</name>
<keyword evidence="5 7" id="KW-0234">DNA repair</keyword>
<reference evidence="9 10" key="1">
    <citation type="submission" date="2007-01" db="EMBL/GenBank/DDBJ databases">
        <authorList>
            <person name="Haygood M."/>
            <person name="Podell S."/>
            <person name="Anderson C."/>
            <person name="Hopkinson B."/>
            <person name="Roe K."/>
            <person name="Barbeau K."/>
            <person name="Gaasterland T."/>
            <person name="Ferriera S."/>
            <person name="Johnson J."/>
            <person name="Kravitz S."/>
            <person name="Beeson K."/>
            <person name="Sutton G."/>
            <person name="Rogers Y.-H."/>
            <person name="Friedman R."/>
            <person name="Frazier M."/>
            <person name="Venter J.C."/>
        </authorList>
    </citation>
    <scope>NUCLEOTIDE SEQUENCE [LARGE SCALE GENOMIC DNA]</scope>
    <source>
        <strain evidence="9 10">ATCC 23134</strain>
    </source>
</reference>
<dbReference type="GO" id="GO:0006302">
    <property type="term" value="P:double-strand break repair"/>
    <property type="evidence" value="ECO:0007669"/>
    <property type="project" value="TreeGrafter"/>
</dbReference>
<dbReference type="eggNOG" id="COG1381">
    <property type="taxonomic scope" value="Bacteria"/>
</dbReference>
<dbReference type="InterPro" id="IPR003717">
    <property type="entry name" value="RecO"/>
</dbReference>
<feature type="domain" description="DNA replication/recombination mediator RecO N-terminal" evidence="8">
    <location>
        <begin position="1"/>
        <end position="78"/>
    </location>
</feature>
<dbReference type="SUPFAM" id="SSF50249">
    <property type="entry name" value="Nucleic acid-binding proteins"/>
    <property type="match status" value="1"/>
</dbReference>
<gene>
    <name evidence="7" type="primary">recO</name>
    <name evidence="9" type="ORF">M23134_06020</name>
</gene>
<organism evidence="9 10">
    <name type="scientific">Microscilla marina ATCC 23134</name>
    <dbReference type="NCBI Taxonomy" id="313606"/>
    <lineage>
        <taxon>Bacteria</taxon>
        <taxon>Pseudomonadati</taxon>
        <taxon>Bacteroidota</taxon>
        <taxon>Cytophagia</taxon>
        <taxon>Cytophagales</taxon>
        <taxon>Microscillaceae</taxon>
        <taxon>Microscilla</taxon>
    </lineage>
</organism>
<dbReference type="RefSeq" id="WP_002701578.1">
    <property type="nucleotide sequence ID" value="NZ_AAWS01000038.1"/>
</dbReference>
<keyword evidence="10" id="KW-1185">Reference proteome</keyword>